<dbReference type="PROSITE" id="PS01037">
    <property type="entry name" value="SBP_BACTERIAL_1"/>
    <property type="match status" value="1"/>
</dbReference>
<comment type="caution">
    <text evidence="8">The sequence shown here is derived from an EMBL/GenBank/DDBJ whole genome shotgun (WGS) entry which is preliminary data.</text>
</comment>
<comment type="similarity">
    <text evidence="1">Belongs to the bacterial solute-binding protein 1 family.</text>
</comment>
<accession>A0ABT7Y0G2</accession>
<dbReference type="InterPro" id="IPR006061">
    <property type="entry name" value="SBP_1_CS"/>
</dbReference>
<organism evidence="8 9">
    <name type="scientific">Vibrio agarivorans</name>
    <dbReference type="NCBI Taxonomy" id="153622"/>
    <lineage>
        <taxon>Bacteria</taxon>
        <taxon>Pseudomonadati</taxon>
        <taxon>Pseudomonadota</taxon>
        <taxon>Gammaproteobacteria</taxon>
        <taxon>Vibrionales</taxon>
        <taxon>Vibrionaceae</taxon>
        <taxon>Vibrio</taxon>
    </lineage>
</organism>
<keyword evidence="2" id="KW-0813">Transport</keyword>
<dbReference type="SUPFAM" id="SSF53850">
    <property type="entry name" value="Periplasmic binding protein-like II"/>
    <property type="match status" value="1"/>
</dbReference>
<evidence type="ECO:0000256" key="1">
    <source>
        <dbReference type="ARBA" id="ARBA00008520"/>
    </source>
</evidence>
<keyword evidence="7" id="KW-0406">Ion transport</keyword>
<keyword evidence="4" id="KW-0479">Metal-binding</keyword>
<dbReference type="CDD" id="cd13518">
    <property type="entry name" value="PBP2_Fe3_thiamine_like"/>
    <property type="match status" value="1"/>
</dbReference>
<dbReference type="Gene3D" id="3.40.190.10">
    <property type="entry name" value="Periplasmic binding protein-like II"/>
    <property type="match status" value="2"/>
</dbReference>
<evidence type="ECO:0000256" key="5">
    <source>
        <dbReference type="ARBA" id="ARBA00022729"/>
    </source>
</evidence>
<dbReference type="EMBL" id="JAUEOZ010000001">
    <property type="protein sequence ID" value="MDN2481506.1"/>
    <property type="molecule type" value="Genomic_DNA"/>
</dbReference>
<keyword evidence="5" id="KW-0732">Signal</keyword>
<dbReference type="PANTHER" id="PTHR30006">
    <property type="entry name" value="THIAMINE-BINDING PERIPLASMIC PROTEIN-RELATED"/>
    <property type="match status" value="1"/>
</dbReference>
<dbReference type="PANTHER" id="PTHR30006:SF24">
    <property type="entry name" value="SLL0237 PROTEIN"/>
    <property type="match status" value="1"/>
</dbReference>
<keyword evidence="6" id="KW-0408">Iron</keyword>
<evidence type="ECO:0000313" key="8">
    <source>
        <dbReference type="EMBL" id="MDN2481506.1"/>
    </source>
</evidence>
<keyword evidence="9" id="KW-1185">Reference proteome</keyword>
<gene>
    <name evidence="8" type="ORF">QWJ08_08875</name>
</gene>
<sequence>MTSDKNDSVVIYTSVDQVFSEPILKEFENKTGIKVKALYDVEASKTVGLVNKLLAEKKNPQADVFWNSEVSRTIQLMNQDIFAPYKSIHWDKYPKEAKNENYYWTGFASRARVLIYNTDLLSESELPKSMFELTQPEWKGRVSMAYPLFGTTATHISSLYATIGKEATESYLKELHDNDVMIVDGNARTRDLVVEGVVPIAFTDTDDANVAIQQGKPVDTLYFDKEGIGTLLIPNTVSLVKNSPNSVAGKHLIDYLLSAKTEEMLAYGESAQMPLQSGVKKPEFIPDIADITAMNVDYEQAATYIEESAEFSKKLFIR</sequence>
<proteinExistence type="inferred from homology"/>
<evidence type="ECO:0000256" key="6">
    <source>
        <dbReference type="ARBA" id="ARBA00023004"/>
    </source>
</evidence>
<evidence type="ECO:0000313" key="9">
    <source>
        <dbReference type="Proteomes" id="UP001169719"/>
    </source>
</evidence>
<dbReference type="RefSeq" id="WP_289961611.1">
    <property type="nucleotide sequence ID" value="NZ_JAUEOZ010000001.1"/>
</dbReference>
<evidence type="ECO:0000256" key="3">
    <source>
        <dbReference type="ARBA" id="ARBA00022496"/>
    </source>
</evidence>
<protein>
    <submittedName>
        <fullName evidence="8">Extracellular solute-binding protein</fullName>
    </submittedName>
</protein>
<evidence type="ECO:0000256" key="7">
    <source>
        <dbReference type="ARBA" id="ARBA00023065"/>
    </source>
</evidence>
<keyword evidence="3" id="KW-0410">Iron transport</keyword>
<name>A0ABT7Y0G2_9VIBR</name>
<dbReference type="Pfam" id="PF13343">
    <property type="entry name" value="SBP_bac_6"/>
    <property type="match status" value="1"/>
</dbReference>
<reference evidence="8" key="1">
    <citation type="submission" date="2024-05" db="EMBL/GenBank/DDBJ databases">
        <title>Genome Sequences of Four Agar- Degrading Marine Bacteria.</title>
        <authorList>
            <person name="Phillips E.K."/>
            <person name="Shaffer J.C."/>
            <person name="Henson M.W."/>
            <person name="Temperton B."/>
            <person name="Thrash C.J."/>
            <person name="Martin M.O."/>
        </authorList>
    </citation>
    <scope>NUCLEOTIDE SEQUENCE</scope>
    <source>
        <strain evidence="8">EKP203</strain>
    </source>
</reference>
<evidence type="ECO:0000256" key="4">
    <source>
        <dbReference type="ARBA" id="ARBA00022723"/>
    </source>
</evidence>
<dbReference type="PIRSF" id="PIRSF002825">
    <property type="entry name" value="CfbpA"/>
    <property type="match status" value="1"/>
</dbReference>
<evidence type="ECO:0000256" key="2">
    <source>
        <dbReference type="ARBA" id="ARBA00022448"/>
    </source>
</evidence>
<dbReference type="InterPro" id="IPR026045">
    <property type="entry name" value="Ferric-bd"/>
</dbReference>
<dbReference type="Proteomes" id="UP001169719">
    <property type="component" value="Unassembled WGS sequence"/>
</dbReference>